<reference evidence="2 3" key="1">
    <citation type="journal article" date="2021" name="Elife">
        <title>Chloroplast acquisition without the gene transfer in kleptoplastic sea slugs, Plakobranchus ocellatus.</title>
        <authorList>
            <person name="Maeda T."/>
            <person name="Takahashi S."/>
            <person name="Yoshida T."/>
            <person name="Shimamura S."/>
            <person name="Takaki Y."/>
            <person name="Nagai Y."/>
            <person name="Toyoda A."/>
            <person name="Suzuki Y."/>
            <person name="Arimoto A."/>
            <person name="Ishii H."/>
            <person name="Satoh N."/>
            <person name="Nishiyama T."/>
            <person name="Hasebe M."/>
            <person name="Maruyama T."/>
            <person name="Minagawa J."/>
            <person name="Obokata J."/>
            <person name="Shigenobu S."/>
        </authorList>
    </citation>
    <scope>NUCLEOTIDE SEQUENCE [LARGE SCALE GENOMIC DNA]</scope>
</reference>
<proteinExistence type="predicted"/>
<feature type="region of interest" description="Disordered" evidence="1">
    <location>
        <begin position="52"/>
        <end position="82"/>
    </location>
</feature>
<name>A0AAV4BWT5_9GAST</name>
<protein>
    <submittedName>
        <fullName evidence="2">Uncharacterized protein</fullName>
    </submittedName>
</protein>
<keyword evidence="3" id="KW-1185">Reference proteome</keyword>
<evidence type="ECO:0000313" key="3">
    <source>
        <dbReference type="Proteomes" id="UP000735302"/>
    </source>
</evidence>
<dbReference type="Proteomes" id="UP000735302">
    <property type="component" value="Unassembled WGS sequence"/>
</dbReference>
<dbReference type="AlphaFoldDB" id="A0AAV4BWT5"/>
<accession>A0AAV4BWT5</accession>
<evidence type="ECO:0000313" key="2">
    <source>
        <dbReference type="EMBL" id="GFO23795.1"/>
    </source>
</evidence>
<sequence>MEMSGDVSMVRKFTEVDRLVLPDESSIQSSAWGCIKSSERFKEFHRMARAEIETRTTSSKPIPTGMSSSISSLSSTQDGKSGLETRDDLIKILSDLTQAGTN</sequence>
<comment type="caution">
    <text evidence="2">The sequence shown here is derived from an EMBL/GenBank/DDBJ whole genome shotgun (WGS) entry which is preliminary data.</text>
</comment>
<dbReference type="EMBL" id="BLXT01005528">
    <property type="protein sequence ID" value="GFO23795.1"/>
    <property type="molecule type" value="Genomic_DNA"/>
</dbReference>
<organism evidence="2 3">
    <name type="scientific">Plakobranchus ocellatus</name>
    <dbReference type="NCBI Taxonomy" id="259542"/>
    <lineage>
        <taxon>Eukaryota</taxon>
        <taxon>Metazoa</taxon>
        <taxon>Spiralia</taxon>
        <taxon>Lophotrochozoa</taxon>
        <taxon>Mollusca</taxon>
        <taxon>Gastropoda</taxon>
        <taxon>Heterobranchia</taxon>
        <taxon>Euthyneura</taxon>
        <taxon>Panpulmonata</taxon>
        <taxon>Sacoglossa</taxon>
        <taxon>Placobranchoidea</taxon>
        <taxon>Plakobranchidae</taxon>
        <taxon>Plakobranchus</taxon>
    </lineage>
</organism>
<gene>
    <name evidence="2" type="ORF">PoB_005030000</name>
</gene>
<evidence type="ECO:0000256" key="1">
    <source>
        <dbReference type="SAM" id="MobiDB-lite"/>
    </source>
</evidence>